<comment type="caution">
    <text evidence="1">The sequence shown here is derived from an EMBL/GenBank/DDBJ whole genome shotgun (WGS) entry which is preliminary data.</text>
</comment>
<sequence>MEDDSFFNDLSKQISLLIMDDEGEGEDGVVVLNPPPPLHSHPLQDSYCVPRQQQHRHQEWQRQHGNNHHQGVREIVSKGTGVFIPRFPQPRRKRGADSHHHSTRHCSSVSNNHTRLLQQEQEGLP</sequence>
<accession>A0ACB9QEY9</accession>
<keyword evidence="2" id="KW-1185">Reference proteome</keyword>
<proteinExistence type="predicted"/>
<gene>
    <name evidence="1" type="ORF">MLD38_020488</name>
</gene>
<dbReference type="Proteomes" id="UP001057402">
    <property type="component" value="Chromosome 6"/>
</dbReference>
<organism evidence="1 2">
    <name type="scientific">Melastoma candidum</name>
    <dbReference type="NCBI Taxonomy" id="119954"/>
    <lineage>
        <taxon>Eukaryota</taxon>
        <taxon>Viridiplantae</taxon>
        <taxon>Streptophyta</taxon>
        <taxon>Embryophyta</taxon>
        <taxon>Tracheophyta</taxon>
        <taxon>Spermatophyta</taxon>
        <taxon>Magnoliopsida</taxon>
        <taxon>eudicotyledons</taxon>
        <taxon>Gunneridae</taxon>
        <taxon>Pentapetalae</taxon>
        <taxon>rosids</taxon>
        <taxon>malvids</taxon>
        <taxon>Myrtales</taxon>
        <taxon>Melastomataceae</taxon>
        <taxon>Melastomatoideae</taxon>
        <taxon>Melastomateae</taxon>
        <taxon>Melastoma</taxon>
    </lineage>
</organism>
<dbReference type="EMBL" id="CM042885">
    <property type="protein sequence ID" value="KAI4364392.1"/>
    <property type="molecule type" value="Genomic_DNA"/>
</dbReference>
<name>A0ACB9QEY9_9MYRT</name>
<protein>
    <submittedName>
        <fullName evidence="1">Uncharacterized protein</fullName>
    </submittedName>
</protein>
<evidence type="ECO:0000313" key="1">
    <source>
        <dbReference type="EMBL" id="KAI4364392.1"/>
    </source>
</evidence>
<evidence type="ECO:0000313" key="2">
    <source>
        <dbReference type="Proteomes" id="UP001057402"/>
    </source>
</evidence>
<reference evidence="2" key="1">
    <citation type="journal article" date="2023" name="Front. Plant Sci.">
        <title>Chromosomal-level genome assembly of Melastoma candidum provides insights into trichome evolution.</title>
        <authorList>
            <person name="Zhong Y."/>
            <person name="Wu W."/>
            <person name="Sun C."/>
            <person name="Zou P."/>
            <person name="Liu Y."/>
            <person name="Dai S."/>
            <person name="Zhou R."/>
        </authorList>
    </citation>
    <scope>NUCLEOTIDE SEQUENCE [LARGE SCALE GENOMIC DNA]</scope>
</reference>